<dbReference type="PANTHER" id="PTHR40031:SF1">
    <property type="entry name" value="MEMBRANE-BOUND METAL-DEPENDENT HYDROLASE"/>
    <property type="match status" value="1"/>
</dbReference>
<evidence type="ECO:0000313" key="3">
    <source>
        <dbReference type="Proteomes" id="UP000276309"/>
    </source>
</evidence>
<keyword evidence="1" id="KW-0472">Membrane</keyword>
<gene>
    <name evidence="2" type="ORF">D1013_03135</name>
</gene>
<proteinExistence type="predicted"/>
<dbReference type="RefSeq" id="WP_121847497.1">
    <property type="nucleotide sequence ID" value="NZ_CP032050.1"/>
</dbReference>
<dbReference type="OrthoDB" id="9781927at2"/>
<dbReference type="Pfam" id="PF04307">
    <property type="entry name" value="YdjM"/>
    <property type="match status" value="1"/>
</dbReference>
<feature type="transmembrane region" description="Helical" evidence="1">
    <location>
        <begin position="90"/>
        <end position="111"/>
    </location>
</feature>
<feature type="transmembrane region" description="Helical" evidence="1">
    <location>
        <begin position="59"/>
        <end position="78"/>
    </location>
</feature>
<dbReference type="EMBL" id="CP032050">
    <property type="protein sequence ID" value="AYN66445.1"/>
    <property type="molecule type" value="Genomic_DNA"/>
</dbReference>
<evidence type="ECO:0000256" key="1">
    <source>
        <dbReference type="SAM" id="Phobius"/>
    </source>
</evidence>
<dbReference type="PANTHER" id="PTHR40031">
    <property type="entry name" value="HYPOTHETICAL MEMBRANE SPANNING PROTEIN"/>
    <property type="match status" value="1"/>
</dbReference>
<keyword evidence="1" id="KW-0812">Transmembrane</keyword>
<organism evidence="2 3">
    <name type="scientific">Euzebyella marina</name>
    <dbReference type="NCBI Taxonomy" id="1761453"/>
    <lineage>
        <taxon>Bacteria</taxon>
        <taxon>Pseudomonadati</taxon>
        <taxon>Bacteroidota</taxon>
        <taxon>Flavobacteriia</taxon>
        <taxon>Flavobacteriales</taxon>
        <taxon>Flavobacteriaceae</taxon>
        <taxon>Euzebyella</taxon>
    </lineage>
</organism>
<evidence type="ECO:0000313" key="2">
    <source>
        <dbReference type="EMBL" id="AYN66445.1"/>
    </source>
</evidence>
<accession>A0A3G2L2G9</accession>
<name>A0A3G2L2G9_9FLAO</name>
<dbReference type="AlphaFoldDB" id="A0A3G2L2G9"/>
<sequence>MDSLTQIVLGASVGEAVLGKKVGNKAMLYGAIAGTIPDLDVLSSNFVNTVTAIEWHRGFTHSIFFSVLFAPIFGWVVCKIEKGSNATFEDWSWLMFWGLLTHPILDAFTTWGTQLFWPFDWRVAFQTIFVVDPLYTLPFLGFVVLAMLQSRDSPKRKLYNQWGLTISSFYLVLTVASKGLSFNKFKSALADEGIEYVNLNTRPTPFNTLLWSANVDVGDAYLVGNYSFLDSENISFQQYPKNHTLIGDLKTNDDFNRLVKITQGWYTLSEREGTLFLNDLRFGLISLDPDETRFAFSYRLEQEGDKLIISEEPRRRDDAKGLLKALWNRIWGN</sequence>
<protein>
    <submittedName>
        <fullName evidence="2">Metal-dependent hydrolase</fullName>
    </submittedName>
</protein>
<reference evidence="2 3" key="1">
    <citation type="submission" date="2018-08" db="EMBL/GenBank/DDBJ databases">
        <title>The reduced genetic potential of extracellular carbohydrate catabolism in Euzebyella marina RN62, a Flavobacteriia bacterium isolated from the hadal water.</title>
        <authorList>
            <person name="Xue C."/>
        </authorList>
    </citation>
    <scope>NUCLEOTIDE SEQUENCE [LARGE SCALE GENOMIC DNA]</scope>
    <source>
        <strain evidence="2 3">RN62</strain>
    </source>
</reference>
<feature type="transmembrane region" description="Helical" evidence="1">
    <location>
        <begin position="158"/>
        <end position="176"/>
    </location>
</feature>
<keyword evidence="3" id="KW-1185">Reference proteome</keyword>
<dbReference type="GO" id="GO:0016787">
    <property type="term" value="F:hydrolase activity"/>
    <property type="evidence" value="ECO:0007669"/>
    <property type="project" value="UniProtKB-KW"/>
</dbReference>
<feature type="transmembrane region" description="Helical" evidence="1">
    <location>
        <begin position="123"/>
        <end position="146"/>
    </location>
</feature>
<dbReference type="InterPro" id="IPR007404">
    <property type="entry name" value="YdjM-like"/>
</dbReference>
<dbReference type="Proteomes" id="UP000276309">
    <property type="component" value="Chromosome"/>
</dbReference>
<dbReference type="InterPro" id="IPR053170">
    <property type="entry name" value="Transcription_regulator"/>
</dbReference>
<keyword evidence="1" id="KW-1133">Transmembrane helix</keyword>
<dbReference type="KEGG" id="emar:D1013_03135"/>
<keyword evidence="2" id="KW-0378">Hydrolase</keyword>